<sequence>MTGQTAAAAALKGIARIEAGARQRSRWLTGCLWAFAGWQLALVPTVLLWHGRTGTLVSTLANAVVVTGLSVFTMRQPAVPRGHGRRYLGAIGAWAAAYLLSLALGLTLFTDSTAFAATAALLCALPPAAAAWREVRAA</sequence>
<keyword evidence="3" id="KW-1185">Reference proteome</keyword>
<feature type="transmembrane region" description="Helical" evidence="1">
    <location>
        <begin position="87"/>
        <end position="108"/>
    </location>
</feature>
<comment type="caution">
    <text evidence="2">The sequence shown here is derived from an EMBL/GenBank/DDBJ whole genome shotgun (WGS) entry which is preliminary data.</text>
</comment>
<evidence type="ECO:0000313" key="2">
    <source>
        <dbReference type="EMBL" id="MDK9497313.1"/>
    </source>
</evidence>
<gene>
    <name evidence="2" type="ORF">QEZ40_001970</name>
</gene>
<organism evidence="2 3">
    <name type="scientific">Streptomyces katrae</name>
    <dbReference type="NCBI Taxonomy" id="68223"/>
    <lineage>
        <taxon>Bacteria</taxon>
        <taxon>Bacillati</taxon>
        <taxon>Actinomycetota</taxon>
        <taxon>Actinomycetes</taxon>
        <taxon>Kitasatosporales</taxon>
        <taxon>Streptomycetaceae</taxon>
        <taxon>Streptomyces</taxon>
    </lineage>
</organism>
<dbReference type="EMBL" id="JASITI010000018">
    <property type="protein sequence ID" value="MDK9497313.1"/>
    <property type="molecule type" value="Genomic_DNA"/>
</dbReference>
<keyword evidence="1" id="KW-0812">Transmembrane</keyword>
<evidence type="ECO:0000256" key="1">
    <source>
        <dbReference type="SAM" id="Phobius"/>
    </source>
</evidence>
<dbReference type="Proteomes" id="UP001223390">
    <property type="component" value="Unassembled WGS sequence"/>
</dbReference>
<dbReference type="RefSeq" id="WP_285343152.1">
    <property type="nucleotide sequence ID" value="NZ_JASITI010000018.1"/>
</dbReference>
<feature type="transmembrane region" description="Helical" evidence="1">
    <location>
        <begin position="114"/>
        <end position="132"/>
    </location>
</feature>
<feature type="transmembrane region" description="Helical" evidence="1">
    <location>
        <begin position="27"/>
        <end position="49"/>
    </location>
</feature>
<accession>A0ABT7GUQ3</accession>
<protein>
    <recommendedName>
        <fullName evidence="4">Integral membrane protein</fullName>
    </recommendedName>
</protein>
<reference evidence="2 3" key="1">
    <citation type="submission" date="2023-05" db="EMBL/GenBank/DDBJ databases">
        <title>Sequencing and Assembly of Streptomyces sp. NP73.</title>
        <authorList>
            <person name="Konwar A.N."/>
            <person name="Saikia K."/>
            <person name="Thakur D."/>
        </authorList>
    </citation>
    <scope>NUCLEOTIDE SEQUENCE [LARGE SCALE GENOMIC DNA]</scope>
    <source>
        <strain evidence="2 3">NP73</strain>
    </source>
</reference>
<name>A0ABT7GUQ3_9ACTN</name>
<keyword evidence="1" id="KW-0472">Membrane</keyword>
<evidence type="ECO:0000313" key="3">
    <source>
        <dbReference type="Proteomes" id="UP001223390"/>
    </source>
</evidence>
<keyword evidence="1" id="KW-1133">Transmembrane helix</keyword>
<feature type="transmembrane region" description="Helical" evidence="1">
    <location>
        <begin position="55"/>
        <end position="75"/>
    </location>
</feature>
<evidence type="ECO:0008006" key="4">
    <source>
        <dbReference type="Google" id="ProtNLM"/>
    </source>
</evidence>
<proteinExistence type="predicted"/>